<gene>
    <name evidence="3" type="ORF">KIN20_003901</name>
</gene>
<dbReference type="SUPFAM" id="SSF50729">
    <property type="entry name" value="PH domain-like"/>
    <property type="match status" value="1"/>
</dbReference>
<dbReference type="PROSITE" id="PS50003">
    <property type="entry name" value="PH_DOMAIN"/>
    <property type="match status" value="1"/>
</dbReference>
<feature type="compositionally biased region" description="Polar residues" evidence="1">
    <location>
        <begin position="217"/>
        <end position="234"/>
    </location>
</feature>
<feature type="domain" description="PH" evidence="2">
    <location>
        <begin position="7"/>
        <end position="114"/>
    </location>
</feature>
<dbReference type="PANTHER" id="PTHR17271">
    <property type="entry name" value="PLECKSTRIN HOMOLOGY PH DOMAIN-CONTAINING PROTEIN"/>
    <property type="match status" value="1"/>
</dbReference>
<name>A0AAD5MQK4_PARTN</name>
<evidence type="ECO:0000313" key="4">
    <source>
        <dbReference type="Proteomes" id="UP001196413"/>
    </source>
</evidence>
<evidence type="ECO:0000313" key="3">
    <source>
        <dbReference type="EMBL" id="KAJ1348569.1"/>
    </source>
</evidence>
<dbReference type="EMBL" id="JAHQIW010000519">
    <property type="protein sequence ID" value="KAJ1348569.1"/>
    <property type="molecule type" value="Genomic_DNA"/>
</dbReference>
<dbReference type="GO" id="GO:0015629">
    <property type="term" value="C:actin cytoskeleton"/>
    <property type="evidence" value="ECO:0007669"/>
    <property type="project" value="TreeGrafter"/>
</dbReference>
<dbReference type="GO" id="GO:0051015">
    <property type="term" value="F:actin filament binding"/>
    <property type="evidence" value="ECO:0007669"/>
    <property type="project" value="TreeGrafter"/>
</dbReference>
<accession>A0AAD5MQK4</accession>
<feature type="region of interest" description="Disordered" evidence="1">
    <location>
        <begin position="161"/>
        <end position="234"/>
    </location>
</feature>
<dbReference type="InterPro" id="IPR011993">
    <property type="entry name" value="PH-like_dom_sf"/>
</dbReference>
<reference evidence="3" key="1">
    <citation type="submission" date="2021-06" db="EMBL/GenBank/DDBJ databases">
        <title>Parelaphostrongylus tenuis whole genome reference sequence.</title>
        <authorList>
            <person name="Garwood T.J."/>
            <person name="Larsen P.A."/>
            <person name="Fountain-Jones N.M."/>
            <person name="Garbe J.R."/>
            <person name="Macchietto M.G."/>
            <person name="Kania S.A."/>
            <person name="Gerhold R.W."/>
            <person name="Richards J.E."/>
            <person name="Wolf T.M."/>
        </authorList>
    </citation>
    <scope>NUCLEOTIDE SEQUENCE</scope>
    <source>
        <strain evidence="3">MNPRO001-30</strain>
        <tissue evidence="3">Meninges</tissue>
    </source>
</reference>
<comment type="caution">
    <text evidence="3">The sequence shown here is derived from an EMBL/GenBank/DDBJ whole genome shotgun (WGS) entry which is preliminary data.</text>
</comment>
<organism evidence="3 4">
    <name type="scientific">Parelaphostrongylus tenuis</name>
    <name type="common">Meningeal worm</name>
    <dbReference type="NCBI Taxonomy" id="148309"/>
    <lineage>
        <taxon>Eukaryota</taxon>
        <taxon>Metazoa</taxon>
        <taxon>Ecdysozoa</taxon>
        <taxon>Nematoda</taxon>
        <taxon>Chromadorea</taxon>
        <taxon>Rhabditida</taxon>
        <taxon>Rhabditina</taxon>
        <taxon>Rhabditomorpha</taxon>
        <taxon>Strongyloidea</taxon>
        <taxon>Metastrongylidae</taxon>
        <taxon>Parelaphostrongylus</taxon>
    </lineage>
</organism>
<evidence type="ECO:0000256" key="1">
    <source>
        <dbReference type="SAM" id="MobiDB-lite"/>
    </source>
</evidence>
<dbReference type="AlphaFoldDB" id="A0AAD5MQK4"/>
<dbReference type="PANTHER" id="PTHR17271:SF1">
    <property type="entry name" value="PROTEIN OUTSPREAD"/>
    <property type="match status" value="1"/>
</dbReference>
<feature type="compositionally biased region" description="Basic and acidic residues" evidence="1">
    <location>
        <begin position="201"/>
        <end position="216"/>
    </location>
</feature>
<keyword evidence="4" id="KW-1185">Reference proteome</keyword>
<dbReference type="Proteomes" id="UP001196413">
    <property type="component" value="Unassembled WGS sequence"/>
</dbReference>
<evidence type="ECO:0000259" key="2">
    <source>
        <dbReference type="PROSITE" id="PS50003"/>
    </source>
</evidence>
<dbReference type="Gene3D" id="2.30.29.30">
    <property type="entry name" value="Pleckstrin-homology domain (PH domain)/Phosphotyrosine-binding domain (PTB)"/>
    <property type="match status" value="1"/>
</dbReference>
<proteinExistence type="predicted"/>
<feature type="compositionally biased region" description="Gly residues" evidence="1">
    <location>
        <begin position="165"/>
        <end position="179"/>
    </location>
</feature>
<sequence length="254" mass="28496">MNKMNRKVTACGFLYVAPPNLDFSLQSHSAKRWQRRWFTLFDSGELTWALDNNPDTVPQLTIDMTLCHRETPHSILMAFKTDGVETSQPSIVYVKADTTDEIRWWQNLLNMYAKENMIQVKPRWQSTAEEKYESIAVISPEPDMTELSACSSRCSSLDRLEAERTGGGSGSGSGSGGGHLESRVEPCTTKAGTHGTPRSVKQRDRSSREEPLRRCDSSLSTNHTDNNHQYQLSGNSTDRYVPAVVSFPPLVDFC</sequence>
<dbReference type="SMART" id="SM00233">
    <property type="entry name" value="PH"/>
    <property type="match status" value="1"/>
</dbReference>
<protein>
    <recommendedName>
        <fullName evidence="2">PH domain-containing protein</fullName>
    </recommendedName>
</protein>
<dbReference type="InterPro" id="IPR001849">
    <property type="entry name" value="PH_domain"/>
</dbReference>
<dbReference type="InterPro" id="IPR052223">
    <property type="entry name" value="Actin_Cytoskeleton_Reg"/>
</dbReference>